<dbReference type="HOGENOM" id="CLU_280426_0_0_6"/>
<dbReference type="Pfam" id="PF20157">
    <property type="entry name" value="Maf_flag10_N"/>
    <property type="match status" value="3"/>
</dbReference>
<feature type="domain" description="6-hydroxymethylpterin diphosphokinase MptE-like" evidence="1">
    <location>
        <begin position="518"/>
        <end position="683"/>
    </location>
</feature>
<dbReference type="PANTHER" id="PTHR41786">
    <property type="entry name" value="MOTILITY ACCESSORY FACTOR MAF"/>
    <property type="match status" value="1"/>
</dbReference>
<dbReference type="Gene3D" id="3.90.1480.10">
    <property type="entry name" value="Alpha-2,3-sialyltransferase"/>
    <property type="match status" value="1"/>
</dbReference>
<dbReference type="InterPro" id="IPR002826">
    <property type="entry name" value="MptE-like"/>
</dbReference>
<reference evidence="3 4" key="1">
    <citation type="journal article" date="2013" name="Genome Biol. Evol.">
        <title>Genomic Diversity of "Deep Ecotype" Alteromonas macleodii Isolates: Evidence for Pan-Mediterranean Clonal Frames.</title>
        <authorList>
            <person name="Lopez-Perez M."/>
            <person name="Gonzaga A."/>
            <person name="Rodriguez-Valera F."/>
        </authorList>
    </citation>
    <scope>NUCLEOTIDE SEQUENCE [LARGE SCALE GENOMIC DNA]</scope>
    <source>
        <strain evidence="4">'English Channel 615'</strain>
    </source>
</reference>
<evidence type="ECO:0000259" key="1">
    <source>
        <dbReference type="Pfam" id="PF01973"/>
    </source>
</evidence>
<accession>S5ABX8</accession>
<feature type="domain" description="Glycosyltransferase Maf N-terminal" evidence="2">
    <location>
        <begin position="266"/>
        <end position="493"/>
    </location>
</feature>
<name>S5ABX8_9ALTE</name>
<evidence type="ECO:0000313" key="3">
    <source>
        <dbReference type="EMBL" id="AGP77300.1"/>
    </source>
</evidence>
<dbReference type="BioCyc" id="AMAC1300253:G12YX-879-MONOMER"/>
<sequence>MRKAIQLFLTENETQEKREQSFSSLINKNFNQSLKCFQRIVPSIYSLIKQSGNGHHSVYINRESELDIVEYESGNVFYGTNRTNAISAHVERFLHSPHVLQLGKTRSKDEAIDTQNLDGLVVFGIGLGLHIYELIIKLKPKHLVVYESNPDFLGCSLYSGFWPKIFDYAQEQNISLYFQIPNNGKSLYSDLSELKQAFALERFAVYFHYHNSVFDDIFDELVSNNWFLSTDLRETVEKKGFENYLPKWAPVVDTKNWQKLPDTHQLFESNIKAFEKYFPEIASEFKNYRTKHWQVVVNRNQQANLKNIKWREFLLGDDPVGESEEIYKLFRDNPSKDELILGYAGGKLSPYYHHQTVMKVQKEFRNYKSESASIGQKIKSVLMFGLGIGYQLEFLMKSHDVEKLFLYEPNRDFFYGSLFAIDWHKILEQIDKSGGRIYLNIGDDGSNLVQDFLTQFHNVGTYHLANTYLFKSYDNDILEPTLSNLREDLKLIVGLGDNFENSRYIISHSKWAVENRVKFLLERKKSPRELEDVPVFIVGNGPSLDSLFPLLKAERENVIVVSCGTALQALHKHNIVPDYHADIEVNRSTFDWTARIKDREFLKRIKLISGNGVHPDTASLYKDVFLSLKNGEAATLMLTSLMSELNFSTLRNSYPTVSNFAIDFVVEAGFKQIYLLGVDMGFVDLKHHHSKHSGYYTSSGNELYDYQKENNTSIVVEGNLRPYVKTKYEFKMSKAVIERTLSSSDAEVYNLNDGAKIKGTIPLDPKNVLITSTPDSRRKLTNWLENEAFQTLDSERFKKRFEERIKNTDLLEGIDKLRVRADVEVDTREVVEKLILEQRKILFDYYREGKPVVLYYLNGSVNYINTALSKALNIMDDEECLELVDEILSHWQEFLVTISQSMNVVPYELDFITSFPKERQKAVTNDYYLDNGIYVSTENYELGLGQAVNSLALDIRENNKTEVVITKFDGQKRATRMSDTKICYLIFEEKYIEQALQERCVGDTIVYIPEYLKMCDWKDTGFESIEHYICYISLLAMTCHREIEVVVPKLPSNSAEQALSLNPSLGTSRSFHVYEAYHFLVFSKALLGESEKSTGSGDRFRYVPFLKSANLEVTQILVRDHKRK</sequence>
<dbReference type="AlphaFoldDB" id="S5ABX8"/>
<feature type="domain" description="Glycosyltransferase Maf N-terminal" evidence="2">
    <location>
        <begin position="110"/>
        <end position="223"/>
    </location>
</feature>
<evidence type="ECO:0000259" key="2">
    <source>
        <dbReference type="Pfam" id="PF20157"/>
    </source>
</evidence>
<dbReference type="Proteomes" id="UP000014909">
    <property type="component" value="Chromosome"/>
</dbReference>
<feature type="domain" description="Glycosyltransferase Maf N-terminal" evidence="2">
    <location>
        <begin position="30"/>
        <end position="105"/>
    </location>
</feature>
<dbReference type="EMBL" id="CP004846">
    <property type="protein sequence ID" value="AGP77300.1"/>
    <property type="molecule type" value="Genomic_DNA"/>
</dbReference>
<dbReference type="Pfam" id="PF01973">
    <property type="entry name" value="MptE-like"/>
    <property type="match status" value="1"/>
</dbReference>
<dbReference type="InterPro" id="IPR045376">
    <property type="entry name" value="Maf_N"/>
</dbReference>
<gene>
    <name evidence="3" type="ORF">I633_05475</name>
</gene>
<organism evidence="3 4">
    <name type="scientific">Alteromonas mediterranea 615</name>
    <dbReference type="NCBI Taxonomy" id="1300253"/>
    <lineage>
        <taxon>Bacteria</taxon>
        <taxon>Pseudomonadati</taxon>
        <taxon>Pseudomonadota</taxon>
        <taxon>Gammaproteobacteria</taxon>
        <taxon>Alteromonadales</taxon>
        <taxon>Alteromonadaceae</taxon>
        <taxon>Alteromonas/Salinimonas group</taxon>
        <taxon>Alteromonas</taxon>
    </lineage>
</organism>
<evidence type="ECO:0008006" key="5">
    <source>
        <dbReference type="Google" id="ProtNLM"/>
    </source>
</evidence>
<evidence type="ECO:0000313" key="4">
    <source>
        <dbReference type="Proteomes" id="UP000014909"/>
    </source>
</evidence>
<protein>
    <recommendedName>
        <fullName evidence="5">DUF115 domain-containing protein</fullName>
    </recommendedName>
</protein>
<proteinExistence type="predicted"/>
<dbReference type="KEGG" id="amh:I633_05475"/>
<dbReference type="PANTHER" id="PTHR41786:SF1">
    <property type="entry name" value="6-HYDROXYMETHYLPTERIN DIPHOSPHOKINASE MPTE-LIKE DOMAIN-CONTAINING PROTEIN"/>
    <property type="match status" value="1"/>
</dbReference>
<dbReference type="PATRIC" id="fig|1300253.3.peg.1133"/>